<dbReference type="SUPFAM" id="SSF57863">
    <property type="entry name" value="ArfGap/RecO-like zinc finger"/>
    <property type="match status" value="1"/>
</dbReference>
<dbReference type="GO" id="GO:0005096">
    <property type="term" value="F:GTPase activator activity"/>
    <property type="evidence" value="ECO:0007669"/>
    <property type="project" value="UniProtKB-KW"/>
</dbReference>
<organism evidence="9 10">
    <name type="scientific">Ceraceosorus bombacis</name>
    <dbReference type="NCBI Taxonomy" id="401625"/>
    <lineage>
        <taxon>Eukaryota</taxon>
        <taxon>Fungi</taxon>
        <taxon>Dikarya</taxon>
        <taxon>Basidiomycota</taxon>
        <taxon>Ustilaginomycotina</taxon>
        <taxon>Exobasidiomycetes</taxon>
        <taxon>Ceraceosorales</taxon>
        <taxon>Ceraceosoraceae</taxon>
        <taxon>Ceraceosorus</taxon>
    </lineage>
</organism>
<name>A0A0P1BIP7_9BASI</name>
<dbReference type="PANTHER" id="PTHR45686">
    <property type="entry name" value="ADP-RIBOSYLATION FACTOR GTPASE ACTIVATING PROTEIN 3, ISOFORM H-RELATED"/>
    <property type="match status" value="1"/>
</dbReference>
<evidence type="ECO:0000256" key="5">
    <source>
        <dbReference type="PROSITE-ProRule" id="PRU00288"/>
    </source>
</evidence>
<evidence type="ECO:0000256" key="3">
    <source>
        <dbReference type="ARBA" id="ARBA00022771"/>
    </source>
</evidence>
<evidence type="ECO:0000313" key="9">
    <source>
        <dbReference type="EMBL" id="CEH15955.1"/>
    </source>
</evidence>
<dbReference type="SMART" id="SM00105">
    <property type="entry name" value="ArfGap"/>
    <property type="match status" value="1"/>
</dbReference>
<dbReference type="AlphaFoldDB" id="A0A0P1BIP7"/>
<keyword evidence="3 5" id="KW-0863">Zinc-finger</keyword>
<dbReference type="GO" id="GO:0000139">
    <property type="term" value="C:Golgi membrane"/>
    <property type="evidence" value="ECO:0007669"/>
    <property type="project" value="GOC"/>
</dbReference>
<sequence length="546" mass="56510">MADVGPSKEDLVLIFKHLKSLRKENRVCFDCGAKNPTWASATFAVYICLDCSSVHRNMGVHITFVRSTNLDSWTWAQLRLMKVGGNGAATDFFSRHGGSGLLTPGTEGKVKYTSGAANAYKAELKRRAEEDARGAPIGSRVVFPGMAAEGPLASTTTTAAAGAAGDEDFFDDWDKPAGTAAPKPAQAVRPAAGALPAIGAGRPAPQSARNAAPAAAAAAPAVAAPKPAPSPQPISSSSFRSSTPTGSVRGGGGKSALGAVRAKPGLGATKLGAAGGSKLGGVKRGGPAVDFEALEKAAKEQESKDAALAAAAAAEEEAAAKVAKEQAEAEGIAKAAIAAAAQAERDAKAKASQASNASNGKPNSPVRPSGEMERLGMGFGRMQMGAQRVKAQNDAERAAKLASYTGELNRRASHIAISALTQRLLGVVADDTDYARNKFAGQKSISSDQYFERGNYDANASAEARERLQGFTGQTSISSNQYFGRDEDDEPPPAANGDWAGDFEQTAKEYYGKFMANPDVQSGIESFRAGAMKLSQYLEEMSRNGG</sequence>
<keyword evidence="6" id="KW-0175">Coiled coil</keyword>
<feature type="coiled-coil region" evidence="6">
    <location>
        <begin position="297"/>
        <end position="330"/>
    </location>
</feature>
<dbReference type="GO" id="GO:0008270">
    <property type="term" value="F:zinc ion binding"/>
    <property type="evidence" value="ECO:0007669"/>
    <property type="project" value="UniProtKB-KW"/>
</dbReference>
<feature type="region of interest" description="Disordered" evidence="7">
    <location>
        <begin position="469"/>
        <end position="500"/>
    </location>
</feature>
<protein>
    <submittedName>
        <fullName evidence="9">Predicted GTPase-activating protein</fullName>
    </submittedName>
</protein>
<feature type="region of interest" description="Disordered" evidence="7">
    <location>
        <begin position="166"/>
        <end position="188"/>
    </location>
</feature>
<evidence type="ECO:0000256" key="2">
    <source>
        <dbReference type="ARBA" id="ARBA00022723"/>
    </source>
</evidence>
<reference evidence="9 10" key="1">
    <citation type="submission" date="2014-09" db="EMBL/GenBank/DDBJ databases">
        <authorList>
            <person name="Magalhaes I.L.F."/>
            <person name="Oliveira U."/>
            <person name="Santos F.R."/>
            <person name="Vidigal T.H.D.A."/>
            <person name="Brescovit A.D."/>
            <person name="Santos A.J."/>
        </authorList>
    </citation>
    <scope>NUCLEOTIDE SEQUENCE [LARGE SCALE GENOMIC DNA]</scope>
</reference>
<proteinExistence type="predicted"/>
<feature type="domain" description="Arf-GAP" evidence="8">
    <location>
        <begin position="12"/>
        <end position="133"/>
    </location>
</feature>
<evidence type="ECO:0000259" key="8">
    <source>
        <dbReference type="PROSITE" id="PS50115"/>
    </source>
</evidence>
<feature type="compositionally biased region" description="Low complexity" evidence="7">
    <location>
        <begin position="350"/>
        <end position="359"/>
    </location>
</feature>
<accession>A0A0P1BIP7</accession>
<feature type="compositionally biased region" description="Polar residues" evidence="7">
    <location>
        <begin position="471"/>
        <end position="482"/>
    </location>
</feature>
<dbReference type="GO" id="GO:0048205">
    <property type="term" value="P:COPI coating of Golgi vesicle"/>
    <property type="evidence" value="ECO:0007669"/>
    <property type="project" value="TreeGrafter"/>
</dbReference>
<dbReference type="Gene3D" id="1.10.220.150">
    <property type="entry name" value="Arf GTPase activating protein"/>
    <property type="match status" value="1"/>
</dbReference>
<evidence type="ECO:0000313" key="10">
    <source>
        <dbReference type="Proteomes" id="UP000054845"/>
    </source>
</evidence>
<evidence type="ECO:0000256" key="4">
    <source>
        <dbReference type="ARBA" id="ARBA00022833"/>
    </source>
</evidence>
<evidence type="ECO:0000256" key="6">
    <source>
        <dbReference type="SAM" id="Coils"/>
    </source>
</evidence>
<feature type="region of interest" description="Disordered" evidence="7">
    <location>
        <begin position="223"/>
        <end position="259"/>
    </location>
</feature>
<feature type="compositionally biased region" description="Low complexity" evidence="7">
    <location>
        <begin position="233"/>
        <end position="244"/>
    </location>
</feature>
<keyword evidence="4" id="KW-0862">Zinc</keyword>
<keyword evidence="2" id="KW-0479">Metal-binding</keyword>
<dbReference type="Pfam" id="PF01412">
    <property type="entry name" value="ArfGap"/>
    <property type="match status" value="1"/>
</dbReference>
<dbReference type="PANTHER" id="PTHR45686:SF4">
    <property type="entry name" value="ADP-RIBOSYLATION FACTOR GTPASE ACTIVATING PROTEIN 3, ISOFORM H"/>
    <property type="match status" value="1"/>
</dbReference>
<keyword evidence="1" id="KW-0343">GTPase activation</keyword>
<dbReference type="CDD" id="cd08831">
    <property type="entry name" value="ArfGap_ArfGap2_3_like"/>
    <property type="match status" value="1"/>
</dbReference>
<feature type="region of interest" description="Disordered" evidence="7">
    <location>
        <begin position="347"/>
        <end position="373"/>
    </location>
</feature>
<dbReference type="PRINTS" id="PR00405">
    <property type="entry name" value="REVINTRACTNG"/>
</dbReference>
<keyword evidence="10" id="KW-1185">Reference proteome</keyword>
<dbReference type="STRING" id="401625.A0A0P1BIP7"/>
<dbReference type="InterPro" id="IPR001164">
    <property type="entry name" value="ArfGAP_dom"/>
</dbReference>
<dbReference type="EMBL" id="CCYA01000273">
    <property type="protein sequence ID" value="CEH15955.1"/>
    <property type="molecule type" value="Genomic_DNA"/>
</dbReference>
<evidence type="ECO:0000256" key="1">
    <source>
        <dbReference type="ARBA" id="ARBA00022468"/>
    </source>
</evidence>
<dbReference type="InterPro" id="IPR037278">
    <property type="entry name" value="ARFGAP/RecO"/>
</dbReference>
<dbReference type="PROSITE" id="PS50115">
    <property type="entry name" value="ARFGAP"/>
    <property type="match status" value="1"/>
</dbReference>
<dbReference type="Proteomes" id="UP000054845">
    <property type="component" value="Unassembled WGS sequence"/>
</dbReference>
<dbReference type="InterPro" id="IPR038508">
    <property type="entry name" value="ArfGAP_dom_sf"/>
</dbReference>
<dbReference type="OrthoDB" id="983479at2759"/>
<evidence type="ECO:0000256" key="7">
    <source>
        <dbReference type="SAM" id="MobiDB-lite"/>
    </source>
</evidence>